<reference evidence="1 2" key="1">
    <citation type="submission" date="2016-11" db="EMBL/GenBank/DDBJ databases">
        <authorList>
            <person name="Jaros S."/>
            <person name="Januszkiewicz K."/>
            <person name="Wedrychowicz H."/>
        </authorList>
    </citation>
    <scope>NUCLEOTIDE SEQUENCE [LARGE SCALE GENOMIC DNA]</scope>
    <source>
        <strain evidence="1 2">DSM 10068</strain>
    </source>
</reference>
<evidence type="ECO:0000313" key="2">
    <source>
        <dbReference type="Proteomes" id="UP000183995"/>
    </source>
</evidence>
<dbReference type="EMBL" id="FQXV01000001">
    <property type="protein sequence ID" value="SHH59803.1"/>
    <property type="molecule type" value="Genomic_DNA"/>
</dbReference>
<sequence length="293" mass="30235">MSDIALQIERTTAGSVGVSNNVIFNNIAYLSGNISYDDSTGVITLNKQGRYVINWWVSTQASVSTNGAAFMLSSSADDSLLGTSPNRAGEVCGTGIIDVTAAPVTVSLVNASTSAVYYAPLVPLTASLVVIEDDQREGFSAFISSVSTSASTQLTGWTVTPPYFDSAGFNEAAGNYTVPTTGIYSVQATINYSTNSAISISLGSGVNPAFVVRRTSPTLTNLIGGLFPLLDVSVALLTLRTILSNGTVTLAGEISLTAGDVVGLFYNADGLTVPLTLGGSEAAGIVWSMNRIA</sequence>
<keyword evidence="2" id="KW-1185">Reference proteome</keyword>
<dbReference type="Proteomes" id="UP000183995">
    <property type="component" value="Unassembled WGS sequence"/>
</dbReference>
<protein>
    <recommendedName>
        <fullName evidence="3">C1q domain-containing protein</fullName>
    </recommendedName>
</protein>
<dbReference type="InterPro" id="IPR008983">
    <property type="entry name" value="Tumour_necrosis_fac-like_dom"/>
</dbReference>
<organism evidence="1 2">
    <name type="scientific">Sporobacter termitidis DSM 10068</name>
    <dbReference type="NCBI Taxonomy" id="1123282"/>
    <lineage>
        <taxon>Bacteria</taxon>
        <taxon>Bacillati</taxon>
        <taxon>Bacillota</taxon>
        <taxon>Clostridia</taxon>
        <taxon>Eubacteriales</taxon>
        <taxon>Oscillospiraceae</taxon>
        <taxon>Sporobacter</taxon>
    </lineage>
</organism>
<gene>
    <name evidence="1" type="ORF">SAMN02745823_00422</name>
</gene>
<name>A0A1M5UAU2_9FIRM</name>
<proteinExistence type="predicted"/>
<dbReference type="OrthoDB" id="1684087at2"/>
<accession>A0A1M5UAU2</accession>
<dbReference type="Gene3D" id="2.60.120.40">
    <property type="match status" value="1"/>
</dbReference>
<dbReference type="STRING" id="1123282.SAMN02745823_00422"/>
<dbReference type="RefSeq" id="WP_073075973.1">
    <property type="nucleotide sequence ID" value="NZ_FQXV01000001.1"/>
</dbReference>
<evidence type="ECO:0008006" key="3">
    <source>
        <dbReference type="Google" id="ProtNLM"/>
    </source>
</evidence>
<dbReference type="AlphaFoldDB" id="A0A1M5UAU2"/>
<evidence type="ECO:0000313" key="1">
    <source>
        <dbReference type="EMBL" id="SHH59803.1"/>
    </source>
</evidence>